<dbReference type="STRING" id="298654.FraEuI1c_6717"/>
<dbReference type="InterPro" id="IPR002130">
    <property type="entry name" value="Cyclophilin-type_PPIase_dom"/>
</dbReference>
<dbReference type="HOGENOM" id="CLU_640541_0_0_11"/>
<keyword evidence="5" id="KW-1185">Reference proteome</keyword>
<comment type="function">
    <text evidence="1">PPIases accelerate the folding of proteins. It catalyzes the cis-trans isomerization of proline imidic peptide bonds in oligopeptides.</text>
</comment>
<dbReference type="PANTHER" id="PTHR45625:SF3">
    <property type="entry name" value="PEPTIDYL-PROLYL CIS-TRANS ISOMERASE B-RELATED"/>
    <property type="match status" value="1"/>
</dbReference>
<keyword evidence="4" id="KW-0413">Isomerase</keyword>
<dbReference type="InterPro" id="IPR044666">
    <property type="entry name" value="Cyclophilin_A-like"/>
</dbReference>
<dbReference type="GO" id="GO:0003755">
    <property type="term" value="F:peptidyl-prolyl cis-trans isomerase activity"/>
    <property type="evidence" value="ECO:0007669"/>
    <property type="project" value="InterPro"/>
</dbReference>
<dbReference type="Pfam" id="PF00160">
    <property type="entry name" value="Pro_isomerase"/>
    <property type="match status" value="1"/>
</dbReference>
<feature type="compositionally biased region" description="Basic and acidic residues" evidence="2">
    <location>
        <begin position="1"/>
        <end position="15"/>
    </location>
</feature>
<dbReference type="KEGG" id="fri:FraEuI1c_6717"/>
<feature type="compositionally biased region" description="Acidic residues" evidence="2">
    <location>
        <begin position="83"/>
        <end position="99"/>
    </location>
</feature>
<feature type="compositionally biased region" description="Acidic residues" evidence="2">
    <location>
        <begin position="132"/>
        <end position="162"/>
    </location>
</feature>
<dbReference type="EMBL" id="CP002299">
    <property type="protein sequence ID" value="ADP84686.1"/>
    <property type="molecule type" value="Genomic_DNA"/>
</dbReference>
<feature type="domain" description="PPIase cyclophilin-type" evidence="3">
    <location>
        <begin position="270"/>
        <end position="426"/>
    </location>
</feature>
<protein>
    <submittedName>
        <fullName evidence="4">Peptidyl-prolyl cis-trans isomerase cyclophilin type</fullName>
    </submittedName>
</protein>
<evidence type="ECO:0000313" key="4">
    <source>
        <dbReference type="EMBL" id="ADP84686.1"/>
    </source>
</evidence>
<gene>
    <name evidence="4" type="ordered locus">FraEuI1c_6717</name>
</gene>
<dbReference type="AlphaFoldDB" id="E3JC97"/>
<dbReference type="Gene3D" id="2.40.100.10">
    <property type="entry name" value="Cyclophilin-like"/>
    <property type="match status" value="1"/>
</dbReference>
<dbReference type="OrthoDB" id="5507614at2"/>
<evidence type="ECO:0000256" key="1">
    <source>
        <dbReference type="ARBA" id="ARBA00002388"/>
    </source>
</evidence>
<name>E3JC97_PSEI1</name>
<dbReference type="RefSeq" id="WP_013427797.1">
    <property type="nucleotide sequence ID" value="NC_014666.1"/>
</dbReference>
<dbReference type="SUPFAM" id="SSF50891">
    <property type="entry name" value="Cyclophilin-like"/>
    <property type="match status" value="1"/>
</dbReference>
<dbReference type="InParanoid" id="E3JC97"/>
<dbReference type="Proteomes" id="UP000002484">
    <property type="component" value="Chromosome"/>
</dbReference>
<feature type="region of interest" description="Disordered" evidence="2">
    <location>
        <begin position="405"/>
        <end position="428"/>
    </location>
</feature>
<feature type="compositionally biased region" description="Acidic residues" evidence="2">
    <location>
        <begin position="112"/>
        <end position="121"/>
    </location>
</feature>
<evidence type="ECO:0000256" key="2">
    <source>
        <dbReference type="SAM" id="MobiDB-lite"/>
    </source>
</evidence>
<reference evidence="4 5" key="1">
    <citation type="submission" date="2010-10" db="EMBL/GenBank/DDBJ databases">
        <title>Complete sequence of Frankia sp. EuI1c.</title>
        <authorList>
            <consortium name="US DOE Joint Genome Institute"/>
            <person name="Lucas S."/>
            <person name="Copeland A."/>
            <person name="Lapidus A."/>
            <person name="Cheng J.-F."/>
            <person name="Bruce D."/>
            <person name="Goodwin L."/>
            <person name="Pitluck S."/>
            <person name="Chertkov O."/>
            <person name="Detter J.C."/>
            <person name="Han C."/>
            <person name="Tapia R."/>
            <person name="Land M."/>
            <person name="Hauser L."/>
            <person name="Jeffries C."/>
            <person name="Kyrpides N."/>
            <person name="Ivanova N."/>
            <person name="Mikhailova N."/>
            <person name="Beauchemin N."/>
            <person name="Sen A."/>
            <person name="Sur S.A."/>
            <person name="Gtari M."/>
            <person name="Wall L."/>
            <person name="Tisa L."/>
            <person name="Woyke T."/>
        </authorList>
    </citation>
    <scope>NUCLEOTIDE SEQUENCE [LARGE SCALE GENOMIC DNA]</scope>
    <source>
        <strain evidence="5">DSM 45817 / CECT 9037 / EuI1c</strain>
    </source>
</reference>
<organism evidence="4 5">
    <name type="scientific">Pseudofrankia inefficax (strain DSM 45817 / CECT 9037 / DDB 130130 / EuI1c)</name>
    <name type="common">Frankia inefficax</name>
    <dbReference type="NCBI Taxonomy" id="298654"/>
    <lineage>
        <taxon>Bacteria</taxon>
        <taxon>Bacillati</taxon>
        <taxon>Actinomycetota</taxon>
        <taxon>Actinomycetes</taxon>
        <taxon>Frankiales</taxon>
        <taxon>Frankiaceae</taxon>
        <taxon>Pseudofrankia</taxon>
    </lineage>
</organism>
<proteinExistence type="predicted"/>
<evidence type="ECO:0000313" key="5">
    <source>
        <dbReference type="Proteomes" id="UP000002484"/>
    </source>
</evidence>
<dbReference type="PROSITE" id="PS50072">
    <property type="entry name" value="CSA_PPIASE_2"/>
    <property type="match status" value="1"/>
</dbReference>
<evidence type="ECO:0000259" key="3">
    <source>
        <dbReference type="PROSITE" id="PS50072"/>
    </source>
</evidence>
<dbReference type="CDD" id="cd00317">
    <property type="entry name" value="cyclophilin"/>
    <property type="match status" value="1"/>
</dbReference>
<feature type="compositionally biased region" description="Low complexity" evidence="2">
    <location>
        <begin position="16"/>
        <end position="30"/>
    </location>
</feature>
<feature type="region of interest" description="Disordered" evidence="2">
    <location>
        <begin position="1"/>
        <end position="30"/>
    </location>
</feature>
<sequence length="428" mass="44095">MPDEKDPAGPDERPAESSAPAEPAAKTSTAPPIIVSAAGIPMIPGVGTADALPGGWAGLLPPPRDPAAGPWSATGPTLRDGAADDEDDDARDEDDDLDEADAKDLDAKDLSADDLDAEDDAPGARHLAPENPDAEDFDEPDPADFDDDEDDEDDEDDDEDDEAKPSWQKDISAGAPRRRQLSPEVKVAAFGLLAAALLITGAVLISKAVGGSSSSADTLATLPTPTTKPLASTKVGDCVYTEDGQQPARDVTLPPAGPSVDTKTATMTINTNYGTMVATLDAAKAPCTVHALEYLAQHKFYDQTTCHRETAGSTSEIFVLQCGDPTAQGSGTPGFAYKNENTSGVNYNRGVLAMANGGPDTNGSQFFISYADPTEAGAQALAGGYTVFGQITQGLDVLDKITAPGVQGEAGDGPPASKPEIASVTITQ</sequence>
<dbReference type="eggNOG" id="COG0652">
    <property type="taxonomic scope" value="Bacteria"/>
</dbReference>
<dbReference type="PANTHER" id="PTHR45625">
    <property type="entry name" value="PEPTIDYL-PROLYL CIS-TRANS ISOMERASE-RELATED"/>
    <property type="match status" value="1"/>
</dbReference>
<dbReference type="InterPro" id="IPR029000">
    <property type="entry name" value="Cyclophilin-like_dom_sf"/>
</dbReference>
<feature type="region of interest" description="Disordered" evidence="2">
    <location>
        <begin position="43"/>
        <end position="181"/>
    </location>
</feature>
<feature type="compositionally biased region" description="Basic and acidic residues" evidence="2">
    <location>
        <begin position="100"/>
        <end position="111"/>
    </location>
</feature>
<accession>E3JC97</accession>